<accession>A0A6C0H7A6</accession>
<feature type="transmembrane region" description="Helical" evidence="1">
    <location>
        <begin position="150"/>
        <end position="170"/>
    </location>
</feature>
<proteinExistence type="predicted"/>
<dbReference type="InterPro" id="IPR001841">
    <property type="entry name" value="Znf_RING"/>
</dbReference>
<feature type="domain" description="RING-type" evidence="2">
    <location>
        <begin position="17"/>
        <end position="59"/>
    </location>
</feature>
<dbReference type="SUPFAM" id="SSF57850">
    <property type="entry name" value="RING/U-box"/>
    <property type="match status" value="1"/>
</dbReference>
<keyword evidence="1" id="KW-1133">Transmembrane helix</keyword>
<evidence type="ECO:0000313" key="3">
    <source>
        <dbReference type="EMBL" id="QHT76277.1"/>
    </source>
</evidence>
<dbReference type="EMBL" id="MN739893">
    <property type="protein sequence ID" value="QHT76277.1"/>
    <property type="molecule type" value="Genomic_DNA"/>
</dbReference>
<keyword evidence="1" id="KW-0472">Membrane</keyword>
<organism evidence="3">
    <name type="scientific">viral metagenome</name>
    <dbReference type="NCBI Taxonomy" id="1070528"/>
    <lineage>
        <taxon>unclassified sequences</taxon>
        <taxon>metagenomes</taxon>
        <taxon>organismal metagenomes</taxon>
    </lineage>
</organism>
<dbReference type="InterPro" id="IPR013083">
    <property type="entry name" value="Znf_RING/FYVE/PHD"/>
</dbReference>
<evidence type="ECO:0000259" key="2">
    <source>
        <dbReference type="PROSITE" id="PS50089"/>
    </source>
</evidence>
<protein>
    <recommendedName>
        <fullName evidence="2">RING-type domain-containing protein</fullName>
    </recommendedName>
</protein>
<dbReference type="AlphaFoldDB" id="A0A6C0H7A6"/>
<name>A0A6C0H7A6_9ZZZZ</name>
<dbReference type="Gene3D" id="3.30.40.10">
    <property type="entry name" value="Zinc/RING finger domain, C3HC4 (zinc finger)"/>
    <property type="match status" value="1"/>
</dbReference>
<evidence type="ECO:0000256" key="1">
    <source>
        <dbReference type="SAM" id="Phobius"/>
    </source>
</evidence>
<sequence>MELHPHNPTERLEYYECPICLENGTTMVKLHCCKRQICRQCVCAWIAHKGTVADCPFCRDDQSIYSSVNCSDLIDYVITIKSVYPEQYNDHTLPQAIDNINQVLNRKYNIDNIIIQINYKDCPAEQEGAGRGNDSDRTHRRMCTSFVKLVKSYFLITTAAGLLLYTFVFVSKST</sequence>
<dbReference type="PROSITE" id="PS50089">
    <property type="entry name" value="ZF_RING_2"/>
    <property type="match status" value="1"/>
</dbReference>
<reference evidence="3" key="1">
    <citation type="journal article" date="2020" name="Nature">
        <title>Giant virus diversity and host interactions through global metagenomics.</title>
        <authorList>
            <person name="Schulz F."/>
            <person name="Roux S."/>
            <person name="Paez-Espino D."/>
            <person name="Jungbluth S."/>
            <person name="Walsh D.A."/>
            <person name="Denef V.J."/>
            <person name="McMahon K.D."/>
            <person name="Konstantinidis K.T."/>
            <person name="Eloe-Fadrosh E.A."/>
            <person name="Kyrpides N.C."/>
            <person name="Woyke T."/>
        </authorList>
    </citation>
    <scope>NUCLEOTIDE SEQUENCE</scope>
    <source>
        <strain evidence="3">GVMAG-M-3300023179-73</strain>
    </source>
</reference>
<keyword evidence="1" id="KW-0812">Transmembrane</keyword>